<dbReference type="GO" id="GO:0005634">
    <property type="term" value="C:nucleus"/>
    <property type="evidence" value="ECO:0007669"/>
    <property type="project" value="UniProtKB-SubCell"/>
</dbReference>
<dbReference type="Pfam" id="PF04082">
    <property type="entry name" value="Fungal_trans"/>
    <property type="match status" value="1"/>
</dbReference>
<dbReference type="SUPFAM" id="SSF57701">
    <property type="entry name" value="Zn2/Cys6 DNA-binding domain"/>
    <property type="match status" value="1"/>
</dbReference>
<keyword evidence="3" id="KW-0539">Nucleus</keyword>
<dbReference type="Proteomes" id="UP000054032">
    <property type="component" value="Unassembled WGS sequence"/>
</dbReference>
<dbReference type="KEGG" id="bor:COCMIDRAFT_8447"/>
<evidence type="ECO:0000256" key="1">
    <source>
        <dbReference type="ARBA" id="ARBA00004123"/>
    </source>
</evidence>
<dbReference type="GeneID" id="19126471"/>
<dbReference type="InterPro" id="IPR007219">
    <property type="entry name" value="XnlR_reg_dom"/>
</dbReference>
<dbReference type="EMBL" id="KI964081">
    <property type="protein sequence ID" value="EUC41902.1"/>
    <property type="molecule type" value="Genomic_DNA"/>
</dbReference>
<dbReference type="RefSeq" id="XP_007691568.1">
    <property type="nucleotide sequence ID" value="XM_007693378.1"/>
</dbReference>
<keyword evidence="2" id="KW-0479">Metal-binding</keyword>
<feature type="region of interest" description="Disordered" evidence="4">
    <location>
        <begin position="63"/>
        <end position="87"/>
    </location>
</feature>
<reference evidence="6 7" key="1">
    <citation type="journal article" date="2013" name="PLoS Genet.">
        <title>Comparative genome structure, secondary metabolite, and effector coding capacity across Cochliobolus pathogens.</title>
        <authorList>
            <person name="Condon B.J."/>
            <person name="Leng Y."/>
            <person name="Wu D."/>
            <person name="Bushley K.E."/>
            <person name="Ohm R.A."/>
            <person name="Otillar R."/>
            <person name="Martin J."/>
            <person name="Schackwitz W."/>
            <person name="Grimwood J."/>
            <person name="MohdZainudin N."/>
            <person name="Xue C."/>
            <person name="Wang R."/>
            <person name="Manning V.A."/>
            <person name="Dhillon B."/>
            <person name="Tu Z.J."/>
            <person name="Steffenson B.J."/>
            <person name="Salamov A."/>
            <person name="Sun H."/>
            <person name="Lowry S."/>
            <person name="LaButti K."/>
            <person name="Han J."/>
            <person name="Copeland A."/>
            <person name="Lindquist E."/>
            <person name="Barry K."/>
            <person name="Schmutz J."/>
            <person name="Baker S.E."/>
            <person name="Ciuffetti L.M."/>
            <person name="Grigoriev I.V."/>
            <person name="Zhong S."/>
            <person name="Turgeon B.G."/>
        </authorList>
    </citation>
    <scope>NUCLEOTIDE SEQUENCE [LARGE SCALE GENOMIC DNA]</scope>
    <source>
        <strain evidence="6 7">ATCC 44560</strain>
    </source>
</reference>
<dbReference type="GO" id="GO:0006351">
    <property type="term" value="P:DNA-templated transcription"/>
    <property type="evidence" value="ECO:0007669"/>
    <property type="project" value="InterPro"/>
</dbReference>
<dbReference type="PANTHER" id="PTHR31001:SF49">
    <property type="entry name" value="ZN(II)2CYS6 TRANSCRIPTION FACTOR (EUROFUNG)"/>
    <property type="match status" value="1"/>
</dbReference>
<dbReference type="PROSITE" id="PS50048">
    <property type="entry name" value="ZN2_CY6_FUNGAL_2"/>
    <property type="match status" value="1"/>
</dbReference>
<dbReference type="Pfam" id="PF00172">
    <property type="entry name" value="Zn_clus"/>
    <property type="match status" value="1"/>
</dbReference>
<dbReference type="InterPro" id="IPR001138">
    <property type="entry name" value="Zn2Cys6_DnaBD"/>
</dbReference>
<dbReference type="Gene3D" id="4.10.240.10">
    <property type="entry name" value="Zn(2)-C6 fungal-type DNA-binding domain"/>
    <property type="match status" value="1"/>
</dbReference>
<sequence length="885" mass="97690">MPPTPPSTNSSSAGHSPPDPQFRVVRKRNRVPLSCGACRHRKLKCNRGHPCDNCTKRGDTASCTYAAPSNRKKSSSSTGSATTPDDMQNRIDRLEGLVLSLMTNGAQSAGPAAAHAAIASSLNGGASDPPFNVSQYSAAMSTGASESIPEEDAEEESEMENVTKSIGVMKVHNNQTVFASEAHWYAILGELSEVKNYFAEHKKQFEDQLKKYRATHIGDRPPGTSFIMGGQKPCSKAEVLSHFPPKPTADLLVSRFFNTYDPGMHIIHGPSFQKEYDRHWLQPEETPVIWLGLVFSMMCIALQSYTRAGDEPPEYHNKSWEMSREYGELTAQCLTLADITQPITGMMETLILHVHAEYARSRDAEVGILIGTGIIVRLAMRMGLHRDPGPYAGISLFQGEMRRRIWAVVRSIDLLFSAQAGLPPIIRPRDTNTEIPRNLYDDELHEDMKVLPPSRPETEATPTLFLINRTRLIYKLGEAVECTDTLTCASYEEVMRLDAEARELHENISPHLKMRGMDESARDPSTLIMQRFTLDLLFLKIICVLHRKYLAYGRVQSRFCYSRKAVIEASLVLLKHQATLHRECQAGGRLRNVKWFISSLTTVDFLLAAMIVSSDLYHSTAQSTPRSPSSSTDTMCWSSDRVDEMLDAIEIAVGIWDGLKDGSMEAYKAHATLSVMLEQLKKHRVTKQAPNGFQAASSTYPITQMEDANVAPEHSAAMTLGLLSTGGMTPNANMFDQRYPAGMANLLNDPVSQPSTGLTPQYNQPMGGPTGAENVPSQFSNLFGANLFHNLDLPPTDNINWDAWDSYIQGPGIETTNSFFQMDLGNMPMQTEQNGAPPTGQTLNQQSTAAGQTNMFAQDVYMGADVKPGAGESYVSGFRMPKSSN</sequence>
<evidence type="ECO:0000313" key="6">
    <source>
        <dbReference type="EMBL" id="EUC41902.1"/>
    </source>
</evidence>
<dbReference type="InterPro" id="IPR050613">
    <property type="entry name" value="Sec_Metabolite_Reg"/>
</dbReference>
<dbReference type="GO" id="GO:0000981">
    <property type="term" value="F:DNA-binding transcription factor activity, RNA polymerase II-specific"/>
    <property type="evidence" value="ECO:0007669"/>
    <property type="project" value="InterPro"/>
</dbReference>
<dbReference type="CDD" id="cd12148">
    <property type="entry name" value="fungal_TF_MHR"/>
    <property type="match status" value="1"/>
</dbReference>
<dbReference type="GO" id="GO:0008270">
    <property type="term" value="F:zinc ion binding"/>
    <property type="evidence" value="ECO:0007669"/>
    <property type="project" value="InterPro"/>
</dbReference>
<dbReference type="PANTHER" id="PTHR31001">
    <property type="entry name" value="UNCHARACTERIZED TRANSCRIPTIONAL REGULATORY PROTEIN"/>
    <property type="match status" value="1"/>
</dbReference>
<evidence type="ECO:0000259" key="5">
    <source>
        <dbReference type="PROSITE" id="PS50048"/>
    </source>
</evidence>
<dbReference type="PROSITE" id="PS00463">
    <property type="entry name" value="ZN2_CY6_FUNGAL_1"/>
    <property type="match status" value="1"/>
</dbReference>
<feature type="region of interest" description="Disordered" evidence="4">
    <location>
        <begin position="1"/>
        <end position="25"/>
    </location>
</feature>
<proteinExistence type="predicted"/>
<dbReference type="AlphaFoldDB" id="W6YR28"/>
<dbReference type="SMART" id="SM00066">
    <property type="entry name" value="GAL4"/>
    <property type="match status" value="1"/>
</dbReference>
<dbReference type="InterPro" id="IPR036864">
    <property type="entry name" value="Zn2-C6_fun-type_DNA-bd_sf"/>
</dbReference>
<dbReference type="OrthoDB" id="762982at2759"/>
<dbReference type="eggNOG" id="ENOG502QSY9">
    <property type="taxonomic scope" value="Eukaryota"/>
</dbReference>
<dbReference type="SMART" id="SM00906">
    <property type="entry name" value="Fungal_trans"/>
    <property type="match status" value="1"/>
</dbReference>
<dbReference type="GO" id="GO:0003677">
    <property type="term" value="F:DNA binding"/>
    <property type="evidence" value="ECO:0007669"/>
    <property type="project" value="InterPro"/>
</dbReference>
<dbReference type="HOGENOM" id="CLU_007426_0_2_1"/>
<comment type="subcellular location">
    <subcellularLocation>
        <location evidence="1">Nucleus</location>
    </subcellularLocation>
</comment>
<accession>W6YR28</accession>
<dbReference type="CDD" id="cd00067">
    <property type="entry name" value="GAL4"/>
    <property type="match status" value="1"/>
</dbReference>
<feature type="domain" description="Zn(2)-C6 fungal-type" evidence="5">
    <location>
        <begin position="34"/>
        <end position="65"/>
    </location>
</feature>
<evidence type="ECO:0000256" key="3">
    <source>
        <dbReference type="ARBA" id="ARBA00023242"/>
    </source>
</evidence>
<keyword evidence="7" id="KW-1185">Reference proteome</keyword>
<protein>
    <recommendedName>
        <fullName evidence="5">Zn(2)-C6 fungal-type domain-containing protein</fullName>
    </recommendedName>
</protein>
<name>W6YR28_COCMI</name>
<evidence type="ECO:0000313" key="7">
    <source>
        <dbReference type="Proteomes" id="UP000054032"/>
    </source>
</evidence>
<organism evidence="6 7">
    <name type="scientific">Bipolaris oryzae ATCC 44560</name>
    <dbReference type="NCBI Taxonomy" id="930090"/>
    <lineage>
        <taxon>Eukaryota</taxon>
        <taxon>Fungi</taxon>
        <taxon>Dikarya</taxon>
        <taxon>Ascomycota</taxon>
        <taxon>Pezizomycotina</taxon>
        <taxon>Dothideomycetes</taxon>
        <taxon>Pleosporomycetidae</taxon>
        <taxon>Pleosporales</taxon>
        <taxon>Pleosporineae</taxon>
        <taxon>Pleosporaceae</taxon>
        <taxon>Bipolaris</taxon>
    </lineage>
</organism>
<gene>
    <name evidence="6" type="ORF">COCMIDRAFT_8447</name>
</gene>
<evidence type="ECO:0000256" key="2">
    <source>
        <dbReference type="ARBA" id="ARBA00022723"/>
    </source>
</evidence>
<evidence type="ECO:0000256" key="4">
    <source>
        <dbReference type="SAM" id="MobiDB-lite"/>
    </source>
</evidence>